<evidence type="ECO:0000256" key="15">
    <source>
        <dbReference type="PIRSR" id="PIRSR600829-1"/>
    </source>
</evidence>
<dbReference type="OrthoDB" id="9789934at2"/>
<keyword evidence="5 21" id="KW-0808">Transferase</keyword>
<feature type="transmembrane region" description="Helical" evidence="19">
    <location>
        <begin position="210"/>
        <end position="231"/>
    </location>
</feature>
<dbReference type="SUPFAM" id="SSF48317">
    <property type="entry name" value="Acid phosphatase/Vanadium-dependent haloperoxidase"/>
    <property type="match status" value="1"/>
</dbReference>
<dbReference type="Gene3D" id="1.10.287.3610">
    <property type="match status" value="1"/>
</dbReference>
<dbReference type="InterPro" id="IPR036945">
    <property type="entry name" value="DAGK_sf"/>
</dbReference>
<evidence type="ECO:0000256" key="19">
    <source>
        <dbReference type="SAM" id="Phobius"/>
    </source>
</evidence>
<feature type="transmembrane region" description="Helical" evidence="19">
    <location>
        <begin position="133"/>
        <end position="153"/>
    </location>
</feature>
<evidence type="ECO:0000256" key="9">
    <source>
        <dbReference type="ARBA" id="ARBA00022840"/>
    </source>
</evidence>
<dbReference type="InterPro" id="IPR036938">
    <property type="entry name" value="PAP2/HPO_sf"/>
</dbReference>
<dbReference type="GO" id="GO:0004143">
    <property type="term" value="F:ATP-dependent diacylglycerol kinase activity"/>
    <property type="evidence" value="ECO:0007669"/>
    <property type="project" value="UniProtKB-EC"/>
</dbReference>
<keyword evidence="7 17" id="KW-0547">Nucleotide-binding</keyword>
<protein>
    <submittedName>
        <fullName evidence="21">Diacylglycerol kinase</fullName>
        <ecNumber evidence="21">2.7.1.107</ecNumber>
    </submittedName>
</protein>
<keyword evidence="3" id="KW-1003">Cell membrane</keyword>
<keyword evidence="11" id="KW-0443">Lipid metabolism</keyword>
<evidence type="ECO:0000313" key="21">
    <source>
        <dbReference type="EMBL" id="CDL92561.1"/>
    </source>
</evidence>
<feature type="binding site" evidence="17">
    <location>
        <position position="12"/>
    </location>
    <ligand>
        <name>ATP</name>
        <dbReference type="ChEBI" id="CHEBI:30616"/>
    </ligand>
</feature>
<dbReference type="Pfam" id="PF01219">
    <property type="entry name" value="DAGK_prokar"/>
    <property type="match status" value="1"/>
</dbReference>
<evidence type="ECO:0000256" key="1">
    <source>
        <dbReference type="ARBA" id="ARBA00004651"/>
    </source>
</evidence>
<keyword evidence="14" id="KW-1208">Phospholipid metabolism</keyword>
<dbReference type="CDD" id="cd14266">
    <property type="entry name" value="UDPK_IM_PAP2_like"/>
    <property type="match status" value="1"/>
</dbReference>
<feature type="transmembrane region" description="Helical" evidence="19">
    <location>
        <begin position="91"/>
        <end position="112"/>
    </location>
</feature>
<dbReference type="Gene3D" id="1.20.144.10">
    <property type="entry name" value="Phosphatidic acid phosphatase type 2/haloperoxidase"/>
    <property type="match status" value="1"/>
</dbReference>
<evidence type="ECO:0000256" key="7">
    <source>
        <dbReference type="ARBA" id="ARBA00022741"/>
    </source>
</evidence>
<dbReference type="GO" id="GO:0005886">
    <property type="term" value="C:plasma membrane"/>
    <property type="evidence" value="ECO:0007669"/>
    <property type="project" value="UniProtKB-SubCell"/>
</dbReference>
<feature type="transmembrane region" description="Helical" evidence="19">
    <location>
        <begin position="173"/>
        <end position="198"/>
    </location>
</feature>
<dbReference type="GO" id="GO:0046872">
    <property type="term" value="F:metal ion binding"/>
    <property type="evidence" value="ECO:0007669"/>
    <property type="project" value="UniProtKB-KW"/>
</dbReference>
<dbReference type="CDD" id="cd03383">
    <property type="entry name" value="PAP2_diacylglycerolkinase"/>
    <property type="match status" value="1"/>
</dbReference>
<evidence type="ECO:0000256" key="3">
    <source>
        <dbReference type="ARBA" id="ARBA00022475"/>
    </source>
</evidence>
<evidence type="ECO:0000259" key="20">
    <source>
        <dbReference type="Pfam" id="PF01569"/>
    </source>
</evidence>
<dbReference type="InterPro" id="IPR000326">
    <property type="entry name" value="PAP2/HPO"/>
</dbReference>
<evidence type="ECO:0000256" key="17">
    <source>
        <dbReference type="PIRSR" id="PIRSR600829-3"/>
    </source>
</evidence>
<dbReference type="PANTHER" id="PTHR34299:SF1">
    <property type="entry name" value="DIACYLGLYCEROL KINASE"/>
    <property type="match status" value="1"/>
</dbReference>
<dbReference type="AlphaFoldDB" id="W6N7R2"/>
<dbReference type="EC" id="2.7.1.107" evidence="21"/>
<evidence type="ECO:0000256" key="8">
    <source>
        <dbReference type="ARBA" id="ARBA00022777"/>
    </source>
</evidence>
<name>W6N7R2_CLOTY</name>
<feature type="binding site" evidence="18">
    <location>
        <position position="72"/>
    </location>
    <ligand>
        <name>a divalent metal cation</name>
        <dbReference type="ChEBI" id="CHEBI:60240"/>
    </ligand>
</feature>
<dbReference type="Proteomes" id="UP000019482">
    <property type="component" value="Unassembled WGS sequence"/>
</dbReference>
<comment type="caution">
    <text evidence="21">The sequence shown here is derived from an EMBL/GenBank/DDBJ whole genome shotgun (WGS) entry which is preliminary data.</text>
</comment>
<evidence type="ECO:0000256" key="14">
    <source>
        <dbReference type="ARBA" id="ARBA00023264"/>
    </source>
</evidence>
<organism evidence="21 22">
    <name type="scientific">Clostridium tyrobutyricum DIVETGP</name>
    <dbReference type="NCBI Taxonomy" id="1408889"/>
    <lineage>
        <taxon>Bacteria</taxon>
        <taxon>Bacillati</taxon>
        <taxon>Bacillota</taxon>
        <taxon>Clostridia</taxon>
        <taxon>Eubacteriales</taxon>
        <taxon>Clostridiaceae</taxon>
        <taxon>Clostridium</taxon>
    </lineage>
</organism>
<proteinExistence type="inferred from homology"/>
<keyword evidence="4" id="KW-0444">Lipid biosynthesis</keyword>
<evidence type="ECO:0000256" key="16">
    <source>
        <dbReference type="PIRSR" id="PIRSR600829-2"/>
    </source>
</evidence>
<keyword evidence="13" id="KW-0594">Phospholipid biosynthesis</keyword>
<evidence type="ECO:0000256" key="11">
    <source>
        <dbReference type="ARBA" id="ARBA00023098"/>
    </source>
</evidence>
<dbReference type="RefSeq" id="WP_017751286.1">
    <property type="nucleotide sequence ID" value="NZ_CBXI010000043.1"/>
</dbReference>
<dbReference type="EMBL" id="CBXI010000043">
    <property type="protein sequence ID" value="CDL92561.1"/>
    <property type="molecule type" value="Genomic_DNA"/>
</dbReference>
<dbReference type="GO" id="GO:0005524">
    <property type="term" value="F:ATP binding"/>
    <property type="evidence" value="ECO:0007669"/>
    <property type="project" value="UniProtKB-KW"/>
</dbReference>
<comment type="subcellular location">
    <subcellularLocation>
        <location evidence="1">Cell membrane</location>
        <topology evidence="1">Multi-pass membrane protein</topology>
    </subcellularLocation>
</comment>
<comment type="similarity">
    <text evidence="2">Belongs to the bacterial diacylglycerol kinase family.</text>
</comment>
<evidence type="ECO:0000256" key="13">
    <source>
        <dbReference type="ARBA" id="ARBA00023209"/>
    </source>
</evidence>
<evidence type="ECO:0000256" key="6">
    <source>
        <dbReference type="ARBA" id="ARBA00022692"/>
    </source>
</evidence>
<dbReference type="PANTHER" id="PTHR34299">
    <property type="entry name" value="DIACYLGLYCEROL KINASE"/>
    <property type="match status" value="1"/>
</dbReference>
<keyword evidence="18" id="KW-0460">Magnesium</keyword>
<keyword evidence="6 19" id="KW-0812">Transmembrane</keyword>
<comment type="cofactor">
    <cofactor evidence="18">
        <name>Mg(2+)</name>
        <dbReference type="ChEBI" id="CHEBI:18420"/>
    </cofactor>
    <text evidence="18">Mn(2+), Zn(2+), Cd(2+) and Co(2+) support activity to lesser extents.</text>
</comment>
<sequence length="232" mass="25529">MKVKKLLDSFNYAIEGIIYSVRTQRNMRIHMLAALFVLTLCFFYDLSKIEILAITITITMVIMAELFNTAVEFAIDATTNYYHPLVKLAKNAAAGGVLVTAVNAVLVGYIIFWDKLKYINFVLMSKVRTTNPYTIFIIIAIVCISIIIIKAIFGEGTPLKGGMPSGHSAIAFSIATTIALMVESLTVVILSYVLAFIVAQSRVDSEVHSIAEVFIGGIFGILITVLLFRIFG</sequence>
<evidence type="ECO:0000256" key="18">
    <source>
        <dbReference type="PIRSR" id="PIRSR600829-4"/>
    </source>
</evidence>
<feature type="transmembrane region" description="Helical" evidence="19">
    <location>
        <begin position="27"/>
        <end position="44"/>
    </location>
</feature>
<evidence type="ECO:0000256" key="10">
    <source>
        <dbReference type="ARBA" id="ARBA00022989"/>
    </source>
</evidence>
<evidence type="ECO:0000256" key="4">
    <source>
        <dbReference type="ARBA" id="ARBA00022516"/>
    </source>
</evidence>
<evidence type="ECO:0000313" key="22">
    <source>
        <dbReference type="Proteomes" id="UP000019482"/>
    </source>
</evidence>
<accession>W6N7R2</accession>
<keyword evidence="12 19" id="KW-0472">Membrane</keyword>
<keyword evidence="18" id="KW-0479">Metal-binding</keyword>
<gene>
    <name evidence="21" type="ORF">CTDIVETGP_2631</name>
</gene>
<feature type="binding site" evidence="16">
    <location>
        <position position="65"/>
    </location>
    <ligand>
        <name>substrate</name>
    </ligand>
</feature>
<keyword evidence="10 19" id="KW-1133">Transmembrane helix</keyword>
<feature type="active site" description="Proton acceptor" evidence="15">
    <location>
        <position position="65"/>
    </location>
</feature>
<keyword evidence="9 17" id="KW-0067">ATP-binding</keyword>
<keyword evidence="8 21" id="KW-0418">Kinase</keyword>
<evidence type="ECO:0000256" key="12">
    <source>
        <dbReference type="ARBA" id="ARBA00023136"/>
    </source>
</evidence>
<feature type="binding site" evidence="17">
    <location>
        <position position="72"/>
    </location>
    <ligand>
        <name>ATP</name>
        <dbReference type="ChEBI" id="CHEBI:30616"/>
    </ligand>
</feature>
<feature type="transmembrane region" description="Helical" evidence="19">
    <location>
        <begin position="51"/>
        <end position="71"/>
    </location>
</feature>
<feature type="domain" description="Phosphatidic acid phosphatase type 2/haloperoxidase" evidence="20">
    <location>
        <begin position="160"/>
        <end position="231"/>
    </location>
</feature>
<keyword evidence="22" id="KW-1185">Reference proteome</keyword>
<dbReference type="GO" id="GO:0008654">
    <property type="term" value="P:phospholipid biosynthetic process"/>
    <property type="evidence" value="ECO:0007669"/>
    <property type="project" value="UniProtKB-KW"/>
</dbReference>
<dbReference type="Pfam" id="PF01569">
    <property type="entry name" value="PAP2"/>
    <property type="match status" value="1"/>
</dbReference>
<evidence type="ECO:0000256" key="5">
    <source>
        <dbReference type="ARBA" id="ARBA00022679"/>
    </source>
</evidence>
<dbReference type="GeneID" id="29419327"/>
<reference evidence="21 22" key="1">
    <citation type="journal article" date="2015" name="Genome Announc.">
        <title>Draft Genome Sequence of Clostridium tyrobutyricum Strain DIVETGP, Isolated from Cow's Milk for Grana Padano Production.</title>
        <authorList>
            <person name="Soggiu A."/>
            <person name="Piras C."/>
            <person name="Gaiarsa S."/>
            <person name="Sassera D."/>
            <person name="Roncada P."/>
            <person name="Bendixen E."/>
            <person name="Brasca M."/>
            <person name="Bonizzi L."/>
        </authorList>
    </citation>
    <scope>NUCLEOTIDE SEQUENCE [LARGE SCALE GENOMIC DNA]</scope>
    <source>
        <strain evidence="21 22">DIVETGP</strain>
    </source>
</reference>
<dbReference type="InterPro" id="IPR000829">
    <property type="entry name" value="DAGK"/>
</dbReference>
<evidence type="ECO:0000256" key="2">
    <source>
        <dbReference type="ARBA" id="ARBA00005967"/>
    </source>
</evidence>